<dbReference type="CDD" id="cd00009">
    <property type="entry name" value="AAA"/>
    <property type="match status" value="1"/>
</dbReference>
<dbReference type="InterPro" id="IPR008921">
    <property type="entry name" value="DNA_pol3_clamp-load_cplx_C"/>
</dbReference>
<dbReference type="InterPro" id="IPR050238">
    <property type="entry name" value="DNA_Rep/Repair_Clamp_Loader"/>
</dbReference>
<dbReference type="PANTHER" id="PTHR11669">
    <property type="entry name" value="REPLICATION FACTOR C / DNA POLYMERASE III GAMMA-TAU SUBUNIT"/>
    <property type="match status" value="1"/>
</dbReference>
<keyword evidence="4" id="KW-0539">Nucleus</keyword>
<dbReference type="Pfam" id="PF22534">
    <property type="entry name" value="RFC_C"/>
    <property type="match status" value="1"/>
</dbReference>
<evidence type="ECO:0000256" key="2">
    <source>
        <dbReference type="ARBA" id="ARBA00005378"/>
    </source>
</evidence>
<dbReference type="FunFam" id="1.20.272.10:FF:000002">
    <property type="entry name" value="Replication factor C subunit 3"/>
    <property type="match status" value="1"/>
</dbReference>
<dbReference type="Gene3D" id="3.40.50.300">
    <property type="entry name" value="P-loop containing nucleotide triphosphate hydrolases"/>
    <property type="match status" value="1"/>
</dbReference>
<gene>
    <name evidence="5" type="ORF">RMAR00112_LOCUS9223</name>
</gene>
<sequence>MKPNNRGLLWVDKYRPATLEEMDFHLELKERLEGMAQRADIPHLLFHGPPGSGKRTRVSCLLRLIYGPAAEKLKVEHRSFKVGDPPKEIEMTILSSVHHIEANPSDAGFSDRLIVQELIKEIASNAPLDVTAVKVPFKVIVLHEVDSLSRTGQQALRRTMEKYSRTCRLILMADSLTKIIEPLRSRCNLVRVPSPSEKEICAVLQKVSKKEGFELPDQFAVKVTRACSKNLRRGLLQLQSSKMDNYPFAEDQVGATPPNIPSCTSFLSSSVGFFNPTQPVSRADWELVCIDIASLLMREQSNKRLLLVRTRFYELLTHAIPADAIFERVTMELLRSADQEIAPAICECAAEYEHRLKQGQKAIIHLEAFAARFMQIYKEYIDNQYSMLIDDD</sequence>
<dbReference type="EMBL" id="HBHW01011892">
    <property type="protein sequence ID" value="CAE0041259.1"/>
    <property type="molecule type" value="Transcribed_RNA"/>
</dbReference>
<dbReference type="Pfam" id="PF13177">
    <property type="entry name" value="DNA_pol3_delta2"/>
    <property type="match status" value="1"/>
</dbReference>
<dbReference type="GO" id="GO:0006281">
    <property type="term" value="P:DNA repair"/>
    <property type="evidence" value="ECO:0007669"/>
    <property type="project" value="UniProtKB-ARBA"/>
</dbReference>
<dbReference type="FunFam" id="3.40.50.300:FF:000136">
    <property type="entry name" value="Replication factor C subunit 5"/>
    <property type="match status" value="1"/>
</dbReference>
<dbReference type="InterPro" id="IPR027417">
    <property type="entry name" value="P-loop_NTPase"/>
</dbReference>
<dbReference type="AlphaFoldDB" id="A0A7S2ZIE5"/>
<keyword evidence="3" id="KW-0235">DNA replication</keyword>
<dbReference type="Pfam" id="PF21960">
    <property type="entry name" value="RCF1-5-like_lid"/>
    <property type="match status" value="1"/>
</dbReference>
<dbReference type="PANTHER" id="PTHR11669:SF1">
    <property type="entry name" value="REPLICATION FACTOR C SUBUNIT 3"/>
    <property type="match status" value="1"/>
</dbReference>
<dbReference type="Gene3D" id="1.20.272.10">
    <property type="match status" value="1"/>
</dbReference>
<dbReference type="GO" id="GO:0006271">
    <property type="term" value="P:DNA strand elongation involved in DNA replication"/>
    <property type="evidence" value="ECO:0007669"/>
    <property type="project" value="UniProtKB-ARBA"/>
</dbReference>
<comment type="similarity">
    <text evidence="2">Belongs to the activator 1 small subunits family.</text>
</comment>
<dbReference type="GO" id="GO:0003677">
    <property type="term" value="F:DNA binding"/>
    <property type="evidence" value="ECO:0007669"/>
    <property type="project" value="InterPro"/>
</dbReference>
<name>A0A7S2ZIE5_9RHOD</name>
<dbReference type="GO" id="GO:0005634">
    <property type="term" value="C:nucleus"/>
    <property type="evidence" value="ECO:0007669"/>
    <property type="project" value="UniProtKB-SubCell"/>
</dbReference>
<dbReference type="SUPFAM" id="SSF52540">
    <property type="entry name" value="P-loop containing nucleoside triphosphate hydrolases"/>
    <property type="match status" value="1"/>
</dbReference>
<evidence type="ECO:0000256" key="3">
    <source>
        <dbReference type="ARBA" id="ARBA00022705"/>
    </source>
</evidence>
<evidence type="ECO:0000256" key="1">
    <source>
        <dbReference type="ARBA" id="ARBA00004123"/>
    </source>
</evidence>
<reference evidence="5" key="1">
    <citation type="submission" date="2021-01" db="EMBL/GenBank/DDBJ databases">
        <authorList>
            <person name="Corre E."/>
            <person name="Pelletier E."/>
            <person name="Niang G."/>
            <person name="Scheremetjew M."/>
            <person name="Finn R."/>
            <person name="Kale V."/>
            <person name="Holt S."/>
            <person name="Cochrane G."/>
            <person name="Meng A."/>
            <person name="Brown T."/>
            <person name="Cohen L."/>
        </authorList>
    </citation>
    <scope>NUCLEOTIDE SEQUENCE</scope>
    <source>
        <strain evidence="5">CCMP 769</strain>
    </source>
</reference>
<dbReference type="Gene3D" id="1.10.8.60">
    <property type="match status" value="1"/>
</dbReference>
<organism evidence="5">
    <name type="scientific">Rhodosorus marinus</name>
    <dbReference type="NCBI Taxonomy" id="101924"/>
    <lineage>
        <taxon>Eukaryota</taxon>
        <taxon>Rhodophyta</taxon>
        <taxon>Stylonematophyceae</taxon>
        <taxon>Stylonematales</taxon>
        <taxon>Stylonemataceae</taxon>
        <taxon>Rhodosorus</taxon>
    </lineage>
</organism>
<dbReference type="GO" id="GO:0005663">
    <property type="term" value="C:DNA replication factor C complex"/>
    <property type="evidence" value="ECO:0007669"/>
    <property type="project" value="TreeGrafter"/>
</dbReference>
<dbReference type="FunFam" id="1.10.8.60:FF:000030">
    <property type="entry name" value="replication factor C subunit 3"/>
    <property type="match status" value="1"/>
</dbReference>
<evidence type="ECO:0000256" key="4">
    <source>
        <dbReference type="ARBA" id="ARBA00023242"/>
    </source>
</evidence>
<evidence type="ECO:0008006" key="6">
    <source>
        <dbReference type="Google" id="ProtNLM"/>
    </source>
</evidence>
<proteinExistence type="inferred from homology"/>
<accession>A0A7S2ZIE5</accession>
<dbReference type="SUPFAM" id="SSF48019">
    <property type="entry name" value="post-AAA+ oligomerization domain-like"/>
    <property type="match status" value="1"/>
</dbReference>
<dbReference type="GO" id="GO:0003689">
    <property type="term" value="F:DNA clamp loader activity"/>
    <property type="evidence" value="ECO:0007669"/>
    <property type="project" value="TreeGrafter"/>
</dbReference>
<protein>
    <recommendedName>
        <fullName evidence="6">AAA+ ATPase domain-containing protein</fullName>
    </recommendedName>
</protein>
<comment type="subcellular location">
    <subcellularLocation>
        <location evidence="1">Nucleus</location>
    </subcellularLocation>
</comment>
<evidence type="ECO:0000313" key="5">
    <source>
        <dbReference type="EMBL" id="CAE0041259.1"/>
    </source>
</evidence>